<accession>A0A6A6TF35</accession>
<evidence type="ECO:0000313" key="3">
    <source>
        <dbReference type="Proteomes" id="UP000799324"/>
    </source>
</evidence>
<dbReference type="Gene3D" id="3.40.50.720">
    <property type="entry name" value="NAD(P)-binding Rossmann-like Domain"/>
    <property type="match status" value="1"/>
</dbReference>
<dbReference type="PANTHER" id="PTHR42840">
    <property type="entry name" value="NAD(P)-BINDING ROSSMANN-FOLD SUPERFAMILY PROTEIN-RELATED"/>
    <property type="match status" value="1"/>
</dbReference>
<dbReference type="GO" id="GO:0016491">
    <property type="term" value="F:oxidoreductase activity"/>
    <property type="evidence" value="ECO:0007669"/>
    <property type="project" value="TreeGrafter"/>
</dbReference>
<dbReference type="InterPro" id="IPR036291">
    <property type="entry name" value="NAD(P)-bd_dom_sf"/>
</dbReference>
<dbReference type="AlphaFoldDB" id="A0A6A6TF35"/>
<keyword evidence="3" id="KW-1185">Reference proteome</keyword>
<dbReference type="PANTHER" id="PTHR42840:SF7">
    <property type="entry name" value="BINDING ROSSMANN FOLD OXIDOREDUCTASE, PUTATIVE (AFU_ORTHOLOGUE AFUA_4G10190)-RELATED"/>
    <property type="match status" value="1"/>
</dbReference>
<dbReference type="Pfam" id="PF01408">
    <property type="entry name" value="GFO_IDH_MocA"/>
    <property type="match status" value="1"/>
</dbReference>
<sequence length="377" mass="42102">MAATSSNSTGRILRVGIIGCGEVSQVIHIPNLNNLSDWYQTTYLCDVSQQTLAYCATKVLKSTHPRTTTDAEELCASSEVDVVLIANADAYHVPHALLALKHNKYCLLEKPAALCFRDIDLLIAAEKESQGKVLVGTMRRYASALEDAIKEIGGMAQIKYARVRDIIGPNALGVAQSGMFPRKFEDFSEQDTQDRLTRDTDMHEQALREEFRVPVTEASRRMLRILGALGTHDLSAMRELLGMPESVAGAVLTLPGIFSVLFKYNDFPVTYESGLINVPEFDAHIEVYSAEKVVRIQYDTPYVKGLPVTMMIRERVGDGFQVRNIRKTFEDPYTLELLAFHDCAVNKKVPKTSVEDARNDIELFRMILQAGSSRYQS</sequence>
<dbReference type="GO" id="GO:0000166">
    <property type="term" value="F:nucleotide binding"/>
    <property type="evidence" value="ECO:0007669"/>
    <property type="project" value="InterPro"/>
</dbReference>
<proteinExistence type="predicted"/>
<dbReference type="InterPro" id="IPR000683">
    <property type="entry name" value="Gfo/Idh/MocA-like_OxRdtase_N"/>
</dbReference>
<dbReference type="FunFam" id="3.40.50.720:FF:000911">
    <property type="entry name" value="Chromosome 8, whole genome shotgun sequence"/>
    <property type="match status" value="1"/>
</dbReference>
<dbReference type="SUPFAM" id="SSF51735">
    <property type="entry name" value="NAD(P)-binding Rossmann-fold domains"/>
    <property type="match status" value="1"/>
</dbReference>
<organism evidence="2 3">
    <name type="scientific">Lophiostoma macrostomum CBS 122681</name>
    <dbReference type="NCBI Taxonomy" id="1314788"/>
    <lineage>
        <taxon>Eukaryota</taxon>
        <taxon>Fungi</taxon>
        <taxon>Dikarya</taxon>
        <taxon>Ascomycota</taxon>
        <taxon>Pezizomycotina</taxon>
        <taxon>Dothideomycetes</taxon>
        <taxon>Pleosporomycetidae</taxon>
        <taxon>Pleosporales</taxon>
        <taxon>Lophiostomataceae</taxon>
        <taxon>Lophiostoma</taxon>
    </lineage>
</organism>
<name>A0A6A6TF35_9PLEO</name>
<gene>
    <name evidence="2" type="ORF">K491DRAFT_592684</name>
</gene>
<dbReference type="EMBL" id="MU004313">
    <property type="protein sequence ID" value="KAF2658595.1"/>
    <property type="molecule type" value="Genomic_DNA"/>
</dbReference>
<dbReference type="GO" id="GO:0005737">
    <property type="term" value="C:cytoplasm"/>
    <property type="evidence" value="ECO:0007669"/>
    <property type="project" value="TreeGrafter"/>
</dbReference>
<dbReference type="GO" id="GO:0006740">
    <property type="term" value="P:NADPH regeneration"/>
    <property type="evidence" value="ECO:0007669"/>
    <property type="project" value="TreeGrafter"/>
</dbReference>
<dbReference type="Proteomes" id="UP000799324">
    <property type="component" value="Unassembled WGS sequence"/>
</dbReference>
<dbReference type="SUPFAM" id="SSF55347">
    <property type="entry name" value="Glyceraldehyde-3-phosphate dehydrogenase-like, C-terminal domain"/>
    <property type="match status" value="1"/>
</dbReference>
<reference evidence="2" key="1">
    <citation type="journal article" date="2020" name="Stud. Mycol.">
        <title>101 Dothideomycetes genomes: a test case for predicting lifestyles and emergence of pathogens.</title>
        <authorList>
            <person name="Haridas S."/>
            <person name="Albert R."/>
            <person name="Binder M."/>
            <person name="Bloem J."/>
            <person name="Labutti K."/>
            <person name="Salamov A."/>
            <person name="Andreopoulos B."/>
            <person name="Baker S."/>
            <person name="Barry K."/>
            <person name="Bills G."/>
            <person name="Bluhm B."/>
            <person name="Cannon C."/>
            <person name="Castanera R."/>
            <person name="Culley D."/>
            <person name="Daum C."/>
            <person name="Ezra D."/>
            <person name="Gonzalez J."/>
            <person name="Henrissat B."/>
            <person name="Kuo A."/>
            <person name="Liang C."/>
            <person name="Lipzen A."/>
            <person name="Lutzoni F."/>
            <person name="Magnuson J."/>
            <person name="Mondo S."/>
            <person name="Nolan M."/>
            <person name="Ohm R."/>
            <person name="Pangilinan J."/>
            <person name="Park H.-J."/>
            <person name="Ramirez L."/>
            <person name="Alfaro M."/>
            <person name="Sun H."/>
            <person name="Tritt A."/>
            <person name="Yoshinaga Y."/>
            <person name="Zwiers L.-H."/>
            <person name="Turgeon B."/>
            <person name="Goodwin S."/>
            <person name="Spatafora J."/>
            <person name="Crous P."/>
            <person name="Grigoriev I."/>
        </authorList>
    </citation>
    <scope>NUCLEOTIDE SEQUENCE</scope>
    <source>
        <strain evidence="2">CBS 122681</strain>
    </source>
</reference>
<evidence type="ECO:0000313" key="2">
    <source>
        <dbReference type="EMBL" id="KAF2658595.1"/>
    </source>
</evidence>
<dbReference type="Gene3D" id="3.30.360.10">
    <property type="entry name" value="Dihydrodipicolinate Reductase, domain 2"/>
    <property type="match status" value="1"/>
</dbReference>
<protein>
    <submittedName>
        <fullName evidence="2">NAD(P)-binding protein</fullName>
    </submittedName>
</protein>
<dbReference type="OrthoDB" id="64915at2759"/>
<feature type="domain" description="Gfo/Idh/MocA-like oxidoreductase N-terminal" evidence="1">
    <location>
        <begin position="13"/>
        <end position="136"/>
    </location>
</feature>
<evidence type="ECO:0000259" key="1">
    <source>
        <dbReference type="Pfam" id="PF01408"/>
    </source>
</evidence>